<evidence type="ECO:0000313" key="1">
    <source>
        <dbReference type="EMBL" id="KAL2070450.1"/>
    </source>
</evidence>
<organism evidence="1 2">
    <name type="scientific">Oculimacula yallundae</name>
    <dbReference type="NCBI Taxonomy" id="86028"/>
    <lineage>
        <taxon>Eukaryota</taxon>
        <taxon>Fungi</taxon>
        <taxon>Dikarya</taxon>
        <taxon>Ascomycota</taxon>
        <taxon>Pezizomycotina</taxon>
        <taxon>Leotiomycetes</taxon>
        <taxon>Helotiales</taxon>
        <taxon>Ploettnerulaceae</taxon>
        <taxon>Oculimacula</taxon>
    </lineage>
</organism>
<protein>
    <recommendedName>
        <fullName evidence="3">ATP synthase subunit f, mitochondrial</fullName>
    </recommendedName>
</protein>
<gene>
    <name evidence="1" type="ORF">VTL71DRAFT_13476</name>
</gene>
<dbReference type="Pfam" id="PF10791">
    <property type="entry name" value="F1F0-ATPsyn_F"/>
    <property type="match status" value="1"/>
</dbReference>
<dbReference type="EMBL" id="JAZHXI010000006">
    <property type="protein sequence ID" value="KAL2070450.1"/>
    <property type="molecule type" value="Genomic_DNA"/>
</dbReference>
<dbReference type="Proteomes" id="UP001595075">
    <property type="component" value="Unassembled WGS sequence"/>
</dbReference>
<reference evidence="1 2" key="1">
    <citation type="journal article" date="2024" name="Commun. Biol.">
        <title>Comparative genomic analysis of thermophilic fungi reveals convergent evolutionary adaptations and gene losses.</title>
        <authorList>
            <person name="Steindorff A.S."/>
            <person name="Aguilar-Pontes M.V."/>
            <person name="Robinson A.J."/>
            <person name="Andreopoulos B."/>
            <person name="LaButti K."/>
            <person name="Kuo A."/>
            <person name="Mondo S."/>
            <person name="Riley R."/>
            <person name="Otillar R."/>
            <person name="Haridas S."/>
            <person name="Lipzen A."/>
            <person name="Grimwood J."/>
            <person name="Schmutz J."/>
            <person name="Clum A."/>
            <person name="Reid I.D."/>
            <person name="Moisan M.C."/>
            <person name="Butler G."/>
            <person name="Nguyen T.T.M."/>
            <person name="Dewar K."/>
            <person name="Conant G."/>
            <person name="Drula E."/>
            <person name="Henrissat B."/>
            <person name="Hansel C."/>
            <person name="Singer S."/>
            <person name="Hutchinson M.I."/>
            <person name="de Vries R.P."/>
            <person name="Natvig D.O."/>
            <person name="Powell A.J."/>
            <person name="Tsang A."/>
            <person name="Grigoriev I.V."/>
        </authorList>
    </citation>
    <scope>NUCLEOTIDE SEQUENCE [LARGE SCALE GENOMIC DNA]</scope>
    <source>
        <strain evidence="1 2">CBS 494.80</strain>
    </source>
</reference>
<comment type="caution">
    <text evidence="1">The sequence shown here is derived from an EMBL/GenBank/DDBJ whole genome shotgun (WGS) entry which is preliminary data.</text>
</comment>
<evidence type="ECO:0000313" key="2">
    <source>
        <dbReference type="Proteomes" id="UP001595075"/>
    </source>
</evidence>
<sequence length="153" mass="17055">MPPIELLALRISSRHSIEVRNPKREILEYCDTCFDAIGSDPGNTDIKMSFITRRALSTLIPPKVASPSGLGAAQDAVRMQRVVSFYEKLPRGAAPEVKPKGLLGRYQAKHFGKNPSATPIIHAIIFLVGIGYAQNYYFHLRTYAQPLIRLNAY</sequence>
<dbReference type="InterPro" id="IPR019727">
    <property type="entry name" value="ATP_synth_F0_fsu_mt_fun"/>
</dbReference>
<evidence type="ECO:0008006" key="3">
    <source>
        <dbReference type="Google" id="ProtNLM"/>
    </source>
</evidence>
<name>A0ABR4CKY6_9HELO</name>
<dbReference type="PANTHER" id="PTHR28161:SF1">
    <property type="entry name" value="ATP SYNTHASE SUBUNIT F, MITOCHONDRIAL"/>
    <property type="match status" value="1"/>
</dbReference>
<proteinExistence type="predicted"/>
<accession>A0ABR4CKY6</accession>
<keyword evidence="2" id="KW-1185">Reference proteome</keyword>
<dbReference type="PANTHER" id="PTHR28161">
    <property type="entry name" value="ATP SYNTHASE SUBUNIT F, MITOCHONDRIAL"/>
    <property type="match status" value="1"/>
</dbReference>